<dbReference type="AlphaFoldDB" id="A0A7I8D2W6"/>
<feature type="signal peptide" evidence="1">
    <location>
        <begin position="1"/>
        <end position="24"/>
    </location>
</feature>
<dbReference type="Gene3D" id="2.160.20.120">
    <property type="match status" value="1"/>
</dbReference>
<organism evidence="3 4">
    <name type="scientific">Solibaculum mannosilyticum</name>
    <dbReference type="NCBI Taxonomy" id="2780922"/>
    <lineage>
        <taxon>Bacteria</taxon>
        <taxon>Bacillati</taxon>
        <taxon>Bacillota</taxon>
        <taxon>Clostridia</taxon>
        <taxon>Eubacteriales</taxon>
        <taxon>Oscillospiraceae</taxon>
        <taxon>Solibaculum</taxon>
    </lineage>
</organism>
<proteinExistence type="predicted"/>
<sequence>MKKLSALLLSVLFVMMFFTGCSNDGETFQARTYTPNEAIRQVNIDVHDREVEVSLSSDEQVHIDYFESDKEYYDISVSDDGVLTMDAESDKSWQDYIGGKTSAGADKISLQVPDRLLETLVITTTKGDITLPALNVTDSLSLITNSGDINFDRLNAENTLTLENKNGDIKGSILGGYDDYTISCSIKKGESNLPDTKEGGQKTLKVTNNNGDIAIDFVKP</sequence>
<evidence type="ECO:0000259" key="2">
    <source>
        <dbReference type="Pfam" id="PF13349"/>
    </source>
</evidence>
<evidence type="ECO:0000256" key="1">
    <source>
        <dbReference type="SAM" id="SignalP"/>
    </source>
</evidence>
<dbReference type="RefSeq" id="WP_171846196.1">
    <property type="nucleotide sequence ID" value="NZ_AP023321.1"/>
</dbReference>
<reference evidence="4" key="1">
    <citation type="submission" date="2020-07" db="EMBL/GenBank/DDBJ databases">
        <title>Complete genome sequencing of Clostridia bacterium strain 12CBH8.</title>
        <authorList>
            <person name="Sakamoto M."/>
            <person name="Murakami T."/>
            <person name="Mori H."/>
        </authorList>
    </citation>
    <scope>NUCLEOTIDE SEQUENCE [LARGE SCALE GENOMIC DNA]</scope>
    <source>
        <strain evidence="4">12CBH8</strain>
    </source>
</reference>
<dbReference type="Proteomes" id="UP000593890">
    <property type="component" value="Chromosome"/>
</dbReference>
<feature type="chain" id="PRO_5038379866" description="DUF4097 domain-containing protein" evidence="1">
    <location>
        <begin position="25"/>
        <end position="220"/>
    </location>
</feature>
<gene>
    <name evidence="3" type="ORF">C12CBH8_09740</name>
</gene>
<dbReference type="KEGG" id="sman:C12CBH8_09740"/>
<name>A0A7I8D2W6_9FIRM</name>
<feature type="domain" description="DUF4097" evidence="2">
    <location>
        <begin position="39"/>
        <end position="217"/>
    </location>
</feature>
<evidence type="ECO:0000313" key="4">
    <source>
        <dbReference type="Proteomes" id="UP000593890"/>
    </source>
</evidence>
<dbReference type="Pfam" id="PF13349">
    <property type="entry name" value="DUF4097"/>
    <property type="match status" value="1"/>
</dbReference>
<keyword evidence="1" id="KW-0732">Signal</keyword>
<dbReference type="PROSITE" id="PS51257">
    <property type="entry name" value="PROKAR_LIPOPROTEIN"/>
    <property type="match status" value="1"/>
</dbReference>
<keyword evidence="4" id="KW-1185">Reference proteome</keyword>
<protein>
    <recommendedName>
        <fullName evidence="2">DUF4097 domain-containing protein</fullName>
    </recommendedName>
</protein>
<accession>A0A7I8D2W6</accession>
<evidence type="ECO:0000313" key="3">
    <source>
        <dbReference type="EMBL" id="BCI60335.1"/>
    </source>
</evidence>
<dbReference type="InterPro" id="IPR025164">
    <property type="entry name" value="Toastrack_DUF4097"/>
</dbReference>
<dbReference type="EMBL" id="AP023321">
    <property type="protein sequence ID" value="BCI60335.1"/>
    <property type="molecule type" value="Genomic_DNA"/>
</dbReference>